<sequence length="141" mass="15166">MPKASTRSLTSSAKPADEKITINLGCVDLGQIDLLVQEGFYANRTDLIRTAVRNQLAAHGEAVKQVVARKTLTLGIHYFTKADLLSLKAARDKLNIRVLGLAVIDPDVTPELALATIESITVLGSLQASPAVRAALRTRIH</sequence>
<dbReference type="EMBL" id="WJBU01000010">
    <property type="protein sequence ID" value="MRD48019.1"/>
    <property type="molecule type" value="Genomic_DNA"/>
</dbReference>
<keyword evidence="2" id="KW-1185">Reference proteome</keyword>
<gene>
    <name evidence="1" type="ORF">GHT07_12065</name>
</gene>
<dbReference type="PANTHER" id="PTHR36215:SF1">
    <property type="entry name" value="BLL4998 PROTEIN"/>
    <property type="match status" value="1"/>
</dbReference>
<reference evidence="1 2" key="1">
    <citation type="submission" date="2019-11" db="EMBL/GenBank/DDBJ databases">
        <title>Caenimonas koreensis gen. nov., sp. nov., isolated from activated sludge.</title>
        <authorList>
            <person name="Seung H.R."/>
        </authorList>
    </citation>
    <scope>NUCLEOTIDE SEQUENCE [LARGE SCALE GENOMIC DNA]</scope>
    <source>
        <strain evidence="1 2">EMB320</strain>
    </source>
</reference>
<dbReference type="OrthoDB" id="8656394at2"/>
<dbReference type="PANTHER" id="PTHR36215">
    <property type="entry name" value="BLL4998 PROTEIN"/>
    <property type="match status" value="1"/>
</dbReference>
<organism evidence="1 2">
    <name type="scientific">Caenimonas koreensis DSM 17982</name>
    <dbReference type="NCBI Taxonomy" id="1121255"/>
    <lineage>
        <taxon>Bacteria</taxon>
        <taxon>Pseudomonadati</taxon>
        <taxon>Pseudomonadota</taxon>
        <taxon>Betaproteobacteria</taxon>
        <taxon>Burkholderiales</taxon>
        <taxon>Comamonadaceae</taxon>
        <taxon>Caenimonas</taxon>
    </lineage>
</organism>
<dbReference type="CDD" id="cd22231">
    <property type="entry name" value="RHH_NikR_HicB-like"/>
    <property type="match status" value="1"/>
</dbReference>
<name>A0A844B8T5_9BURK</name>
<dbReference type="InterPro" id="IPR041088">
    <property type="entry name" value="RHH_8"/>
</dbReference>
<dbReference type="SUPFAM" id="SSF47598">
    <property type="entry name" value="Ribbon-helix-helix"/>
    <property type="match status" value="1"/>
</dbReference>
<dbReference type="GO" id="GO:0006355">
    <property type="term" value="P:regulation of DNA-templated transcription"/>
    <property type="evidence" value="ECO:0007669"/>
    <property type="project" value="InterPro"/>
</dbReference>
<evidence type="ECO:0000313" key="1">
    <source>
        <dbReference type="EMBL" id="MRD48019.1"/>
    </source>
</evidence>
<dbReference type="AlphaFoldDB" id="A0A844B8T5"/>
<dbReference type="RefSeq" id="WP_153585321.1">
    <property type="nucleotide sequence ID" value="NZ_WJBU01000010.1"/>
</dbReference>
<dbReference type="Proteomes" id="UP000487350">
    <property type="component" value="Unassembled WGS sequence"/>
</dbReference>
<dbReference type="InterPro" id="IPR010985">
    <property type="entry name" value="Ribbon_hlx_hlx"/>
</dbReference>
<proteinExistence type="predicted"/>
<protein>
    <submittedName>
        <fullName evidence="1">CopG family transcriptional regulator</fullName>
    </submittedName>
</protein>
<dbReference type="Pfam" id="PF17723">
    <property type="entry name" value="RHH_8"/>
    <property type="match status" value="1"/>
</dbReference>
<accession>A0A844B8T5</accession>
<evidence type="ECO:0000313" key="2">
    <source>
        <dbReference type="Proteomes" id="UP000487350"/>
    </source>
</evidence>
<comment type="caution">
    <text evidence="1">The sequence shown here is derived from an EMBL/GenBank/DDBJ whole genome shotgun (WGS) entry which is preliminary data.</text>
</comment>